<accession>A0ABP9YDK4</accession>
<evidence type="ECO:0000313" key="2">
    <source>
        <dbReference type="Proteomes" id="UP001476247"/>
    </source>
</evidence>
<evidence type="ECO:0000313" key="1">
    <source>
        <dbReference type="EMBL" id="GAA5805036.1"/>
    </source>
</evidence>
<dbReference type="EMBL" id="BAABUJ010000041">
    <property type="protein sequence ID" value="GAA5805036.1"/>
    <property type="molecule type" value="Genomic_DNA"/>
</dbReference>
<keyword evidence="2" id="KW-1185">Reference proteome</keyword>
<comment type="caution">
    <text evidence="1">The sequence shown here is derived from an EMBL/GenBank/DDBJ whole genome shotgun (WGS) entry which is preliminary data.</text>
</comment>
<protein>
    <submittedName>
        <fullName evidence="1">Uncharacterized protein</fullName>
    </submittedName>
</protein>
<reference evidence="1 2" key="1">
    <citation type="submission" date="2024-04" db="EMBL/GenBank/DDBJ databases">
        <title>genome sequences of Mucor flavus KT1a and Helicostylum pulchrum KT1b strains isolation_sourced from the surface of a dry-aged beef.</title>
        <authorList>
            <person name="Toyotome T."/>
            <person name="Hosono M."/>
            <person name="Torimaru M."/>
            <person name="Fukuda K."/>
            <person name="Mikami N."/>
        </authorList>
    </citation>
    <scope>NUCLEOTIDE SEQUENCE [LARGE SCALE GENOMIC DNA]</scope>
    <source>
        <strain evidence="1 2">KT1b</strain>
    </source>
</reference>
<gene>
    <name evidence="1" type="ORF">HPULCUR_010549</name>
</gene>
<sequence>MPMVKNLENVHQELMDIARESARLSYTKYTSDDVEKLQNRLRGIDSQYNEGAFGDMNSTSDCGRYEEEGQAQVSNELEKVHKTLHVMLSRIDN</sequence>
<name>A0ABP9YDK4_9FUNG</name>
<proteinExistence type="predicted"/>
<organism evidence="1 2">
    <name type="scientific">Helicostylum pulchrum</name>
    <dbReference type="NCBI Taxonomy" id="562976"/>
    <lineage>
        <taxon>Eukaryota</taxon>
        <taxon>Fungi</taxon>
        <taxon>Fungi incertae sedis</taxon>
        <taxon>Mucoromycota</taxon>
        <taxon>Mucoromycotina</taxon>
        <taxon>Mucoromycetes</taxon>
        <taxon>Mucorales</taxon>
        <taxon>Mucorineae</taxon>
        <taxon>Mucoraceae</taxon>
        <taxon>Helicostylum</taxon>
    </lineage>
</organism>
<dbReference type="Proteomes" id="UP001476247">
    <property type="component" value="Unassembled WGS sequence"/>
</dbReference>